<evidence type="ECO:0000313" key="8">
    <source>
        <dbReference type="Proteomes" id="UP000535838"/>
    </source>
</evidence>
<reference evidence="7 8" key="1">
    <citation type="submission" date="2020-08" db="EMBL/GenBank/DDBJ databases">
        <title>Cohnella phylogeny.</title>
        <authorList>
            <person name="Dunlap C."/>
        </authorList>
    </citation>
    <scope>NUCLEOTIDE SEQUENCE [LARGE SCALE GENOMIC DNA]</scope>
    <source>
        <strain evidence="7 8">DSM 25241</strain>
    </source>
</reference>
<protein>
    <submittedName>
        <fullName evidence="7">Alpha/beta fold hydrolase</fullName>
    </submittedName>
</protein>
<dbReference type="GO" id="GO:0016491">
    <property type="term" value="F:oxidoreductase activity"/>
    <property type="evidence" value="ECO:0007669"/>
    <property type="project" value="UniProtKB-KW"/>
</dbReference>
<organism evidence="7 8">
    <name type="scientific">Cohnella thailandensis</name>
    <dbReference type="NCBI Taxonomy" id="557557"/>
    <lineage>
        <taxon>Bacteria</taxon>
        <taxon>Bacillati</taxon>
        <taxon>Bacillota</taxon>
        <taxon>Bacilli</taxon>
        <taxon>Bacillales</taxon>
        <taxon>Paenibacillaceae</taxon>
        <taxon>Cohnella</taxon>
    </lineage>
</organism>
<dbReference type="GO" id="GO:0016042">
    <property type="term" value="P:lipid catabolic process"/>
    <property type="evidence" value="ECO:0007669"/>
    <property type="project" value="UniProtKB-KW"/>
</dbReference>
<dbReference type="AlphaFoldDB" id="A0A841SQI1"/>
<evidence type="ECO:0000256" key="3">
    <source>
        <dbReference type="ARBA" id="ARBA00022963"/>
    </source>
</evidence>
<dbReference type="PANTHER" id="PTHR10272">
    <property type="entry name" value="PLATELET-ACTIVATING FACTOR ACETYLHYDROLASE"/>
    <property type="match status" value="1"/>
</dbReference>
<evidence type="ECO:0000256" key="2">
    <source>
        <dbReference type="ARBA" id="ARBA00022801"/>
    </source>
</evidence>
<accession>A0A841SQI1</accession>
<dbReference type="EMBL" id="JACJVQ010000003">
    <property type="protein sequence ID" value="MBB6633129.1"/>
    <property type="molecule type" value="Genomic_DNA"/>
</dbReference>
<dbReference type="GO" id="GO:0003847">
    <property type="term" value="F:1-alkyl-2-acetylglycerophosphocholine esterase activity"/>
    <property type="evidence" value="ECO:0007669"/>
    <property type="project" value="TreeGrafter"/>
</dbReference>
<dbReference type="Proteomes" id="UP000535838">
    <property type="component" value="Unassembled WGS sequence"/>
</dbReference>
<keyword evidence="4" id="KW-0560">Oxidoreductase</keyword>
<gene>
    <name evidence="7" type="ORF">H7B67_03245</name>
</gene>
<dbReference type="InterPro" id="IPR006093">
    <property type="entry name" value="Oxy_OxRdtase_FAD_BS"/>
</dbReference>
<dbReference type="Pfam" id="PF12697">
    <property type="entry name" value="Abhydrolase_6"/>
    <property type="match status" value="1"/>
</dbReference>
<evidence type="ECO:0000256" key="4">
    <source>
        <dbReference type="ARBA" id="ARBA00023002"/>
    </source>
</evidence>
<keyword evidence="5" id="KW-0443">Lipid metabolism</keyword>
<comment type="caution">
    <text evidence="7">The sequence shown here is derived from an EMBL/GenBank/DDBJ whole genome shotgun (WGS) entry which is preliminary data.</text>
</comment>
<feature type="domain" description="AB hydrolase-1" evidence="6">
    <location>
        <begin position="52"/>
        <end position="309"/>
    </location>
</feature>
<dbReference type="RefSeq" id="WP_185118359.1">
    <property type="nucleotide sequence ID" value="NZ_JACJVQ010000003.1"/>
</dbReference>
<keyword evidence="3" id="KW-0442">Lipid degradation</keyword>
<name>A0A841SQI1_9BACL</name>
<dbReference type="InterPro" id="IPR000073">
    <property type="entry name" value="AB_hydrolase_1"/>
</dbReference>
<evidence type="ECO:0000313" key="7">
    <source>
        <dbReference type="EMBL" id="MBB6633129.1"/>
    </source>
</evidence>
<dbReference type="PROSITE" id="PS00862">
    <property type="entry name" value="OX2_COVAL_FAD"/>
    <property type="match status" value="1"/>
</dbReference>
<dbReference type="SUPFAM" id="SSF53474">
    <property type="entry name" value="alpha/beta-Hydrolases"/>
    <property type="match status" value="1"/>
</dbReference>
<dbReference type="Gene3D" id="3.40.50.1820">
    <property type="entry name" value="alpha/beta hydrolase"/>
    <property type="match status" value="1"/>
</dbReference>
<evidence type="ECO:0000256" key="1">
    <source>
        <dbReference type="ARBA" id="ARBA00005466"/>
    </source>
</evidence>
<sequence>MSKPFTEAAGIPVNDSAPVVTFSPVVLSVPGRIADLQIKVSAPSTGSDLPVILLSHGHGPSNFVSSLHGYGPLANFWAAHGFVVIQPTHLDSKALGLRESDNPEAPLFWRSRAEDMRCILDRLDQIEAAVPGLGGRLDRSRIAAVGHSMGGHTVGMLCGQGVTDPVDGTEVNLADPRIKAGVLLAAPGKGEDLAAFATEHYPVLKTTSFATMTTPALVVVGDNDWSPAFSDRKDWRSDAYFLSPGPKCLLTLFGAEHGLGGVAAYDAKETTDENPERVAALRALVWSYLRTALYPEDPAWPAACAALMDTPNPLGIIECK</sequence>
<dbReference type="PANTHER" id="PTHR10272:SF0">
    <property type="entry name" value="PLATELET-ACTIVATING FACTOR ACETYLHYDROLASE"/>
    <property type="match status" value="1"/>
</dbReference>
<dbReference type="InterPro" id="IPR029058">
    <property type="entry name" value="AB_hydrolase_fold"/>
</dbReference>
<evidence type="ECO:0000259" key="6">
    <source>
        <dbReference type="Pfam" id="PF12697"/>
    </source>
</evidence>
<keyword evidence="8" id="KW-1185">Reference proteome</keyword>
<proteinExistence type="inferred from homology"/>
<comment type="similarity">
    <text evidence="1">Belongs to the oxygen-dependent FAD-linked oxidoreductase family.</text>
</comment>
<evidence type="ECO:0000256" key="5">
    <source>
        <dbReference type="ARBA" id="ARBA00023098"/>
    </source>
</evidence>
<keyword evidence="2 7" id="KW-0378">Hydrolase</keyword>